<dbReference type="EMBL" id="CM004475">
    <property type="protein sequence ID" value="OCT79227.1"/>
    <property type="molecule type" value="Genomic_DNA"/>
</dbReference>
<sequence>MRLPINPWGGGMCASYTNHISPQLPSISLCPVSGGAVCLAGAGRRETVGTRIGLLLLLRFCSHFWQHCIHEE</sequence>
<dbReference type="AlphaFoldDB" id="A0A974CUX5"/>
<proteinExistence type="predicted"/>
<name>A0A974CUX5_XENLA</name>
<dbReference type="Proteomes" id="UP000694892">
    <property type="component" value="Chromosome 5S"/>
</dbReference>
<protein>
    <submittedName>
        <fullName evidence="1">Uncharacterized protein</fullName>
    </submittedName>
</protein>
<reference evidence="2" key="1">
    <citation type="journal article" date="2016" name="Nature">
        <title>Genome evolution in the allotetraploid frog Xenopus laevis.</title>
        <authorList>
            <person name="Session A.M."/>
            <person name="Uno Y."/>
            <person name="Kwon T."/>
            <person name="Chapman J.A."/>
            <person name="Toyoda A."/>
            <person name="Takahashi S."/>
            <person name="Fukui A."/>
            <person name="Hikosaka A."/>
            <person name="Suzuki A."/>
            <person name="Kondo M."/>
            <person name="van Heeringen S.J."/>
            <person name="Quigley I."/>
            <person name="Heinz S."/>
            <person name="Ogino H."/>
            <person name="Ochi H."/>
            <person name="Hellsten U."/>
            <person name="Lyons J.B."/>
            <person name="Simakov O."/>
            <person name="Putnam N."/>
            <person name="Stites J."/>
            <person name="Kuroki Y."/>
            <person name="Tanaka T."/>
            <person name="Michiue T."/>
            <person name="Watanabe M."/>
            <person name="Bogdanovic O."/>
            <person name="Lister R."/>
            <person name="Georgiou G."/>
            <person name="Paranjpe S.S."/>
            <person name="van Kruijsbergen I."/>
            <person name="Shu S."/>
            <person name="Carlson J."/>
            <person name="Kinoshita T."/>
            <person name="Ohta Y."/>
            <person name="Mawaribuchi S."/>
            <person name="Jenkins J."/>
            <person name="Grimwood J."/>
            <person name="Schmutz J."/>
            <person name="Mitros T."/>
            <person name="Mozaffari S.V."/>
            <person name="Suzuki Y."/>
            <person name="Haramoto Y."/>
            <person name="Yamamoto T.S."/>
            <person name="Takagi C."/>
            <person name="Heald R."/>
            <person name="Miller K."/>
            <person name="Haudenschild C."/>
            <person name="Kitzman J."/>
            <person name="Nakayama T."/>
            <person name="Izutsu Y."/>
            <person name="Robert J."/>
            <person name="Fortriede J."/>
            <person name="Burns K."/>
            <person name="Lotay V."/>
            <person name="Karimi K."/>
            <person name="Yasuoka Y."/>
            <person name="Dichmann D.S."/>
            <person name="Flajnik M.F."/>
            <person name="Houston D.W."/>
            <person name="Shendure J."/>
            <person name="DuPasquier L."/>
            <person name="Vize P.D."/>
            <person name="Zorn A.M."/>
            <person name="Ito M."/>
            <person name="Marcotte E.M."/>
            <person name="Wallingford J.B."/>
            <person name="Ito Y."/>
            <person name="Asashima M."/>
            <person name="Ueno N."/>
            <person name="Matsuda Y."/>
            <person name="Veenstra G.J."/>
            <person name="Fujiyama A."/>
            <person name="Harland R.M."/>
            <person name="Taira M."/>
            <person name="Rokhsar D.S."/>
        </authorList>
    </citation>
    <scope>NUCLEOTIDE SEQUENCE [LARGE SCALE GENOMIC DNA]</scope>
    <source>
        <strain evidence="2">J</strain>
    </source>
</reference>
<accession>A0A974CUX5</accession>
<gene>
    <name evidence="1" type="ORF">XELAEV_18030324mg</name>
</gene>
<evidence type="ECO:0000313" key="2">
    <source>
        <dbReference type="Proteomes" id="UP000694892"/>
    </source>
</evidence>
<evidence type="ECO:0000313" key="1">
    <source>
        <dbReference type="EMBL" id="OCT79227.1"/>
    </source>
</evidence>
<organism evidence="1 2">
    <name type="scientific">Xenopus laevis</name>
    <name type="common">African clawed frog</name>
    <dbReference type="NCBI Taxonomy" id="8355"/>
    <lineage>
        <taxon>Eukaryota</taxon>
        <taxon>Metazoa</taxon>
        <taxon>Chordata</taxon>
        <taxon>Craniata</taxon>
        <taxon>Vertebrata</taxon>
        <taxon>Euteleostomi</taxon>
        <taxon>Amphibia</taxon>
        <taxon>Batrachia</taxon>
        <taxon>Anura</taxon>
        <taxon>Pipoidea</taxon>
        <taxon>Pipidae</taxon>
        <taxon>Xenopodinae</taxon>
        <taxon>Xenopus</taxon>
        <taxon>Xenopus</taxon>
    </lineage>
</organism>